<dbReference type="Proteomes" id="UP000095767">
    <property type="component" value="Unassembled WGS sequence"/>
</dbReference>
<dbReference type="EMBL" id="LWDX02027654">
    <property type="protein sequence ID" value="OEL29382.1"/>
    <property type="molecule type" value="Genomic_DNA"/>
</dbReference>
<dbReference type="OrthoDB" id="581127at2759"/>
<gene>
    <name evidence="1" type="ORF">BAE44_0009596</name>
</gene>
<keyword evidence="2" id="KW-1185">Reference proteome</keyword>
<feature type="non-terminal residue" evidence="1">
    <location>
        <position position="1"/>
    </location>
</feature>
<organism evidence="1 2">
    <name type="scientific">Dichanthelium oligosanthes</name>
    <dbReference type="NCBI Taxonomy" id="888268"/>
    <lineage>
        <taxon>Eukaryota</taxon>
        <taxon>Viridiplantae</taxon>
        <taxon>Streptophyta</taxon>
        <taxon>Embryophyta</taxon>
        <taxon>Tracheophyta</taxon>
        <taxon>Spermatophyta</taxon>
        <taxon>Magnoliopsida</taxon>
        <taxon>Liliopsida</taxon>
        <taxon>Poales</taxon>
        <taxon>Poaceae</taxon>
        <taxon>PACMAD clade</taxon>
        <taxon>Panicoideae</taxon>
        <taxon>Panicodae</taxon>
        <taxon>Paniceae</taxon>
        <taxon>Dichantheliinae</taxon>
        <taxon>Dichanthelium</taxon>
    </lineage>
</organism>
<evidence type="ECO:0000313" key="2">
    <source>
        <dbReference type="Proteomes" id="UP000095767"/>
    </source>
</evidence>
<comment type="caution">
    <text evidence="1">The sequence shown here is derived from an EMBL/GenBank/DDBJ whole genome shotgun (WGS) entry which is preliminary data.</text>
</comment>
<sequence length="108" mass="11521">CIGRSSQLFKAESTKATAAAAANSTSTDESKLKLIFCVKNLCSTGKGGVDVCYCCQRSPEDMCFNSSAECQAYCPVCNPKCQSLLQSSADSVREKHSSNVLDTNSTLF</sequence>
<dbReference type="AlphaFoldDB" id="A0A1E5VWB4"/>
<evidence type="ECO:0000313" key="1">
    <source>
        <dbReference type="EMBL" id="OEL29382.1"/>
    </source>
</evidence>
<name>A0A1E5VWB4_9POAL</name>
<proteinExistence type="predicted"/>
<accession>A0A1E5VWB4</accession>
<reference evidence="1 2" key="1">
    <citation type="submission" date="2016-09" db="EMBL/GenBank/DDBJ databases">
        <title>The draft genome of Dichanthelium oligosanthes: A C3 panicoid grass species.</title>
        <authorList>
            <person name="Studer A.J."/>
            <person name="Schnable J.C."/>
            <person name="Brutnell T.P."/>
        </authorList>
    </citation>
    <scope>NUCLEOTIDE SEQUENCE [LARGE SCALE GENOMIC DNA]</scope>
    <source>
        <strain evidence="2">cv. Kellogg 1175</strain>
        <tissue evidence="1">Leaf</tissue>
    </source>
</reference>
<evidence type="ECO:0008006" key="3">
    <source>
        <dbReference type="Google" id="ProtNLM"/>
    </source>
</evidence>
<protein>
    <recommendedName>
        <fullName evidence="3">Embryo surrounding factor 1 brassicaceae domain-containing protein</fullName>
    </recommendedName>
</protein>